<dbReference type="EMBL" id="MU004182">
    <property type="protein sequence ID" value="KAF2501499.1"/>
    <property type="molecule type" value="Genomic_DNA"/>
</dbReference>
<evidence type="ECO:0000256" key="2">
    <source>
        <dbReference type="ARBA" id="ARBA00004585"/>
    </source>
</evidence>
<dbReference type="PANTHER" id="PTHR43107">
    <property type="entry name" value="LONG-CHAIN FATTY ACID TRANSPORT PROTEIN"/>
    <property type="match status" value="1"/>
</dbReference>
<dbReference type="InterPro" id="IPR042099">
    <property type="entry name" value="ANL_N_sf"/>
</dbReference>
<evidence type="ECO:0000313" key="23">
    <source>
        <dbReference type="Proteomes" id="UP000799750"/>
    </source>
</evidence>
<keyword evidence="15" id="KW-0576">Peroxisome</keyword>
<sequence>MAALPVAIPAVAATAAYLNARIGLIYDWDLLSTYIHSGIEQRLVAAKDHSTLFYILEGHAKSSKSTHPLLLWNGKSWTYGEAYELVLKYGSWLKREKGVQKNEVVAMDFVNSEVFIWMWFGLWSIGAKPAFINYNLTGKPLLHSIRTSSSRLVLADAETKKEFTEAVTAELANPNFRDGKGDVELVFFTPELEAAIESGEAVREPDEARSGQEMHDMAILIYTSGTTGLPKPAIVSWSKARLGSRFIAGWLPLKKDDILYTCMPLYHSSASLLATLSILTRGCTLSLDRRFSHHTFWPSILATNATIIHYVGETCRYLLSAPPRPTDRAHRVRLAYGNGLRPDVWESFKARFNIPTICEFYAATEGPSGMFNKSTNGFSSGAIGRNGTLATMLMGPGLAVIKIDPETDPPAPLRDPKTGLCVIAGWDEPGELAYKLDPANIKAKFQGYFGNKGATGSKVLRDVKRKGDAYFSTGDLVRWDRENRWWFVDRIGDTFRWKSENVSTAEVAQALGLCPGNVVKEAAVFGVKVPNHDGRAGCAAVVLDDSHHEKTEKGWMPRPYALVALAGHLGKSLPKYSIPLFLRFTTELQTTGTNKHQKTEFQAEGIEVGDVEQSGDVLFWLVERNGQRVYERFGVYELAAIKGGNVKL</sequence>
<keyword evidence="14" id="KW-0472">Membrane</keyword>
<comment type="catalytic activity">
    <reaction evidence="16">
        <text>a very long-chain fatty acid + ATP + CoA = a very long-chain fatty acyl-CoA + AMP + diphosphate</text>
        <dbReference type="Rhea" id="RHEA:54536"/>
        <dbReference type="ChEBI" id="CHEBI:30616"/>
        <dbReference type="ChEBI" id="CHEBI:33019"/>
        <dbReference type="ChEBI" id="CHEBI:57287"/>
        <dbReference type="ChEBI" id="CHEBI:58950"/>
        <dbReference type="ChEBI" id="CHEBI:138261"/>
        <dbReference type="ChEBI" id="CHEBI:456215"/>
    </reaction>
</comment>
<keyword evidence="8" id="KW-0551">Lipid droplet</keyword>
<evidence type="ECO:0000256" key="4">
    <source>
        <dbReference type="ARBA" id="ARBA00006432"/>
    </source>
</evidence>
<dbReference type="Gene3D" id="3.40.50.12780">
    <property type="entry name" value="N-terminal domain of ligase-like"/>
    <property type="match status" value="1"/>
</dbReference>
<dbReference type="AlphaFoldDB" id="A0A6A6RA06"/>
<dbReference type="OrthoDB" id="10253869at2759"/>
<dbReference type="InterPro" id="IPR045851">
    <property type="entry name" value="AMP-bd_C_sf"/>
</dbReference>
<evidence type="ECO:0000256" key="19">
    <source>
        <dbReference type="ARBA" id="ARBA00078285"/>
    </source>
</evidence>
<gene>
    <name evidence="22" type="ORF">BU16DRAFT_555980</name>
</gene>
<dbReference type="InterPro" id="IPR025110">
    <property type="entry name" value="AMP-bd_C"/>
</dbReference>
<evidence type="ECO:0000256" key="11">
    <source>
        <dbReference type="ARBA" id="ARBA00022840"/>
    </source>
</evidence>
<dbReference type="GO" id="GO:0004467">
    <property type="term" value="F:long-chain fatty acid-CoA ligase activity"/>
    <property type="evidence" value="ECO:0007669"/>
    <property type="project" value="TreeGrafter"/>
</dbReference>
<keyword evidence="13" id="KW-0445">Lipid transport</keyword>
<comment type="function">
    <text evidence="17">Acyl-CoA synthetase required for both the import of long chain fatty acids (LCFAs) (C14-C18) and the activation very long chain fatty acids (VLCFAs) (C20-C26) by esterification of the fatty acids into metabolically active CoA-thioesters for subsequent degradation or incorporation into phospholipids. The transport and fatty acyl-CoA synthetase activities are genetically separable and are thus independent activities. Esterifies VLCFAs in the peroxisome matrix. The VLCFAs are actively transported into peroxisomes by a PXA1-PXA2 heterodimeric transporter in the peroxisomal membrane.</text>
</comment>
<evidence type="ECO:0000256" key="13">
    <source>
        <dbReference type="ARBA" id="ARBA00023055"/>
    </source>
</evidence>
<comment type="subcellular location">
    <subcellularLocation>
        <location evidence="3">Cell membrane</location>
        <topology evidence="3">Multi-pass membrane protein</topology>
    </subcellularLocation>
    <subcellularLocation>
        <location evidence="1">Lipid droplet</location>
    </subcellularLocation>
    <subcellularLocation>
        <location evidence="2">Peroxisome membrane</location>
        <topology evidence="2">Multi-pass membrane protein</topology>
    </subcellularLocation>
</comment>
<evidence type="ECO:0000256" key="10">
    <source>
        <dbReference type="ARBA" id="ARBA00022741"/>
    </source>
</evidence>
<evidence type="ECO:0000256" key="14">
    <source>
        <dbReference type="ARBA" id="ARBA00023136"/>
    </source>
</evidence>
<evidence type="ECO:0000313" key="22">
    <source>
        <dbReference type="EMBL" id="KAF2501499.1"/>
    </source>
</evidence>
<keyword evidence="7" id="KW-0436">Ligase</keyword>
<evidence type="ECO:0000256" key="18">
    <source>
        <dbReference type="ARBA" id="ARBA00068795"/>
    </source>
</evidence>
<evidence type="ECO:0000259" key="20">
    <source>
        <dbReference type="Pfam" id="PF00501"/>
    </source>
</evidence>
<reference evidence="22" key="1">
    <citation type="journal article" date="2020" name="Stud. Mycol.">
        <title>101 Dothideomycetes genomes: a test case for predicting lifestyles and emergence of pathogens.</title>
        <authorList>
            <person name="Haridas S."/>
            <person name="Albert R."/>
            <person name="Binder M."/>
            <person name="Bloem J."/>
            <person name="Labutti K."/>
            <person name="Salamov A."/>
            <person name="Andreopoulos B."/>
            <person name="Baker S."/>
            <person name="Barry K."/>
            <person name="Bills G."/>
            <person name="Bluhm B."/>
            <person name="Cannon C."/>
            <person name="Castanera R."/>
            <person name="Culley D."/>
            <person name="Daum C."/>
            <person name="Ezra D."/>
            <person name="Gonzalez J."/>
            <person name="Henrissat B."/>
            <person name="Kuo A."/>
            <person name="Liang C."/>
            <person name="Lipzen A."/>
            <person name="Lutzoni F."/>
            <person name="Magnuson J."/>
            <person name="Mondo S."/>
            <person name="Nolan M."/>
            <person name="Ohm R."/>
            <person name="Pangilinan J."/>
            <person name="Park H.-J."/>
            <person name="Ramirez L."/>
            <person name="Alfaro M."/>
            <person name="Sun H."/>
            <person name="Tritt A."/>
            <person name="Yoshinaga Y."/>
            <person name="Zwiers L.-H."/>
            <person name="Turgeon B."/>
            <person name="Goodwin S."/>
            <person name="Spatafora J."/>
            <person name="Crous P."/>
            <person name="Grigoriev I."/>
        </authorList>
    </citation>
    <scope>NUCLEOTIDE SEQUENCE</scope>
    <source>
        <strain evidence="22">CBS 269.34</strain>
    </source>
</reference>
<organism evidence="22 23">
    <name type="scientific">Lophium mytilinum</name>
    <dbReference type="NCBI Taxonomy" id="390894"/>
    <lineage>
        <taxon>Eukaryota</taxon>
        <taxon>Fungi</taxon>
        <taxon>Dikarya</taxon>
        <taxon>Ascomycota</taxon>
        <taxon>Pezizomycotina</taxon>
        <taxon>Dothideomycetes</taxon>
        <taxon>Pleosporomycetidae</taxon>
        <taxon>Mytilinidiales</taxon>
        <taxon>Mytilinidiaceae</taxon>
        <taxon>Lophium</taxon>
    </lineage>
</organism>
<evidence type="ECO:0000256" key="15">
    <source>
        <dbReference type="ARBA" id="ARBA00023140"/>
    </source>
</evidence>
<dbReference type="SUPFAM" id="SSF56801">
    <property type="entry name" value="Acetyl-CoA synthetase-like"/>
    <property type="match status" value="1"/>
</dbReference>
<dbReference type="InterPro" id="IPR020845">
    <property type="entry name" value="AMP-binding_CS"/>
</dbReference>
<dbReference type="GO" id="GO:0005811">
    <property type="term" value="C:lipid droplet"/>
    <property type="evidence" value="ECO:0007669"/>
    <property type="project" value="UniProtKB-SubCell"/>
</dbReference>
<evidence type="ECO:0000256" key="5">
    <source>
        <dbReference type="ARBA" id="ARBA00022448"/>
    </source>
</evidence>
<dbReference type="GO" id="GO:0044539">
    <property type="term" value="P:long-chain fatty acid import into cell"/>
    <property type="evidence" value="ECO:0007669"/>
    <property type="project" value="TreeGrafter"/>
</dbReference>
<dbReference type="GO" id="GO:0005524">
    <property type="term" value="F:ATP binding"/>
    <property type="evidence" value="ECO:0007669"/>
    <property type="project" value="UniProtKB-KW"/>
</dbReference>
<protein>
    <recommendedName>
        <fullName evidence="18">Very long-chain fatty acid transport protein</fullName>
    </recommendedName>
    <alternativeName>
        <fullName evidence="19">Very-long-chain acyl-CoA synthetase</fullName>
    </alternativeName>
</protein>
<evidence type="ECO:0000256" key="7">
    <source>
        <dbReference type="ARBA" id="ARBA00022598"/>
    </source>
</evidence>
<dbReference type="Proteomes" id="UP000799750">
    <property type="component" value="Unassembled WGS sequence"/>
</dbReference>
<dbReference type="Pfam" id="PF13193">
    <property type="entry name" value="AMP-binding_C"/>
    <property type="match status" value="1"/>
</dbReference>
<proteinExistence type="inferred from homology"/>
<evidence type="ECO:0000256" key="8">
    <source>
        <dbReference type="ARBA" id="ARBA00022677"/>
    </source>
</evidence>
<keyword evidence="5" id="KW-0813">Transport</keyword>
<evidence type="ECO:0000256" key="9">
    <source>
        <dbReference type="ARBA" id="ARBA00022692"/>
    </source>
</evidence>
<dbReference type="Pfam" id="PF00501">
    <property type="entry name" value="AMP-binding"/>
    <property type="match status" value="1"/>
</dbReference>
<evidence type="ECO:0000256" key="1">
    <source>
        <dbReference type="ARBA" id="ARBA00004502"/>
    </source>
</evidence>
<keyword evidence="12" id="KW-1133">Transmembrane helix</keyword>
<evidence type="ECO:0000256" key="6">
    <source>
        <dbReference type="ARBA" id="ARBA00022475"/>
    </source>
</evidence>
<feature type="domain" description="AMP-binding enzyme C-terminal" evidence="21">
    <location>
        <begin position="506"/>
        <end position="595"/>
    </location>
</feature>
<dbReference type="GO" id="GO:0005778">
    <property type="term" value="C:peroxisomal membrane"/>
    <property type="evidence" value="ECO:0007669"/>
    <property type="project" value="UniProtKB-SubCell"/>
</dbReference>
<comment type="similarity">
    <text evidence="4">Belongs to the ATP-dependent AMP-binding enzyme family.</text>
</comment>
<evidence type="ECO:0000256" key="3">
    <source>
        <dbReference type="ARBA" id="ARBA00004651"/>
    </source>
</evidence>
<keyword evidence="11" id="KW-0067">ATP-binding</keyword>
<dbReference type="GO" id="GO:0005324">
    <property type="term" value="F:long-chain fatty acid transmembrane transporter activity"/>
    <property type="evidence" value="ECO:0007669"/>
    <property type="project" value="TreeGrafter"/>
</dbReference>
<accession>A0A6A6RA06</accession>
<feature type="domain" description="AMP-dependent synthetase/ligase" evidence="20">
    <location>
        <begin position="66"/>
        <end position="412"/>
    </location>
</feature>
<keyword evidence="23" id="KW-1185">Reference proteome</keyword>
<evidence type="ECO:0000256" key="16">
    <source>
        <dbReference type="ARBA" id="ARBA00051585"/>
    </source>
</evidence>
<dbReference type="Gene3D" id="3.30.300.30">
    <property type="match status" value="1"/>
</dbReference>
<dbReference type="PANTHER" id="PTHR43107:SF15">
    <property type="entry name" value="FATTY ACID TRANSPORT PROTEIN 3, ISOFORM A"/>
    <property type="match status" value="1"/>
</dbReference>
<keyword evidence="10" id="KW-0547">Nucleotide-binding</keyword>
<evidence type="ECO:0000259" key="21">
    <source>
        <dbReference type="Pfam" id="PF13193"/>
    </source>
</evidence>
<name>A0A6A6RA06_9PEZI</name>
<dbReference type="GO" id="GO:0009898">
    <property type="term" value="C:cytoplasmic side of plasma membrane"/>
    <property type="evidence" value="ECO:0007669"/>
    <property type="project" value="TreeGrafter"/>
</dbReference>
<dbReference type="PROSITE" id="PS00455">
    <property type="entry name" value="AMP_BINDING"/>
    <property type="match status" value="1"/>
</dbReference>
<evidence type="ECO:0000256" key="12">
    <source>
        <dbReference type="ARBA" id="ARBA00022989"/>
    </source>
</evidence>
<dbReference type="InterPro" id="IPR000873">
    <property type="entry name" value="AMP-dep_synth/lig_dom"/>
</dbReference>
<keyword evidence="6" id="KW-1003">Cell membrane</keyword>
<evidence type="ECO:0000256" key="17">
    <source>
        <dbReference type="ARBA" id="ARBA00060276"/>
    </source>
</evidence>
<dbReference type="FunFam" id="3.40.50.12780:FF:000019">
    <property type="entry name" value="Long-chain fatty acid transporter"/>
    <property type="match status" value="1"/>
</dbReference>
<keyword evidence="9" id="KW-0812">Transmembrane</keyword>